<evidence type="ECO:0000259" key="12">
    <source>
        <dbReference type="Pfam" id="PF00365"/>
    </source>
</evidence>
<keyword evidence="14" id="KW-1185">Reference proteome</keyword>
<name>A0A9K3KQT2_9STRA</name>
<evidence type="ECO:0000256" key="11">
    <source>
        <dbReference type="SAM" id="SignalP"/>
    </source>
</evidence>
<accession>A0A9K3KQT2</accession>
<feature type="signal peptide" evidence="11">
    <location>
        <begin position="1"/>
        <end position="19"/>
    </location>
</feature>
<evidence type="ECO:0000256" key="7">
    <source>
        <dbReference type="ARBA" id="ARBA00022842"/>
    </source>
</evidence>
<dbReference type="PANTHER" id="PTHR45770">
    <property type="entry name" value="ATP-DEPENDENT 6-PHOSPHOFRUCTOKINASE 1"/>
    <property type="match status" value="1"/>
</dbReference>
<evidence type="ECO:0000256" key="1">
    <source>
        <dbReference type="ARBA" id="ARBA00002659"/>
    </source>
</evidence>
<dbReference type="EMBL" id="JAGRRH010000020">
    <property type="protein sequence ID" value="KAG7347433.1"/>
    <property type="molecule type" value="Genomic_DNA"/>
</dbReference>
<reference evidence="13" key="1">
    <citation type="journal article" date="2021" name="Sci. Rep.">
        <title>Diploid genomic architecture of Nitzschia inconspicua, an elite biomass production diatom.</title>
        <authorList>
            <person name="Oliver A."/>
            <person name="Podell S."/>
            <person name="Pinowska A."/>
            <person name="Traller J.C."/>
            <person name="Smith S.R."/>
            <person name="McClure R."/>
            <person name="Beliaev A."/>
            <person name="Bohutskyi P."/>
            <person name="Hill E.A."/>
            <person name="Rabines A."/>
            <person name="Zheng H."/>
            <person name="Allen L.Z."/>
            <person name="Kuo A."/>
            <person name="Grigoriev I.V."/>
            <person name="Allen A.E."/>
            <person name="Hazlebeck D."/>
            <person name="Allen E.E."/>
        </authorList>
    </citation>
    <scope>NUCLEOTIDE SEQUENCE</scope>
    <source>
        <strain evidence="13">Hildebrandi</strain>
    </source>
</reference>
<evidence type="ECO:0000313" key="14">
    <source>
        <dbReference type="Proteomes" id="UP000693970"/>
    </source>
</evidence>
<organism evidence="13 14">
    <name type="scientific">Nitzschia inconspicua</name>
    <dbReference type="NCBI Taxonomy" id="303405"/>
    <lineage>
        <taxon>Eukaryota</taxon>
        <taxon>Sar</taxon>
        <taxon>Stramenopiles</taxon>
        <taxon>Ochrophyta</taxon>
        <taxon>Bacillariophyta</taxon>
        <taxon>Bacillariophyceae</taxon>
        <taxon>Bacillariophycidae</taxon>
        <taxon>Bacillariales</taxon>
        <taxon>Bacillariaceae</taxon>
        <taxon>Nitzschia</taxon>
    </lineage>
</organism>
<protein>
    <submittedName>
        <fullName evidence="13">6-phosphofructokinase</fullName>
    </submittedName>
</protein>
<dbReference type="GO" id="GO:0046872">
    <property type="term" value="F:metal ion binding"/>
    <property type="evidence" value="ECO:0007669"/>
    <property type="project" value="UniProtKB-KW"/>
</dbReference>
<evidence type="ECO:0000256" key="8">
    <source>
        <dbReference type="ARBA" id="ARBA00023152"/>
    </source>
</evidence>
<evidence type="ECO:0000256" key="4">
    <source>
        <dbReference type="ARBA" id="ARBA00022741"/>
    </source>
</evidence>
<keyword evidence="5" id="KW-0418">Kinase</keyword>
<evidence type="ECO:0000256" key="2">
    <source>
        <dbReference type="ARBA" id="ARBA00022679"/>
    </source>
</evidence>
<dbReference type="NCBIfam" id="NF005301">
    <property type="entry name" value="PRK06830.1"/>
    <property type="match status" value="1"/>
</dbReference>
<dbReference type="OrthoDB" id="40818at2759"/>
<reference evidence="13" key="2">
    <citation type="submission" date="2021-04" db="EMBL/GenBank/DDBJ databases">
        <authorList>
            <person name="Podell S."/>
        </authorList>
    </citation>
    <scope>NUCLEOTIDE SEQUENCE</scope>
    <source>
        <strain evidence="13">Hildebrandi</strain>
    </source>
</reference>
<dbReference type="GO" id="GO:0005737">
    <property type="term" value="C:cytoplasm"/>
    <property type="evidence" value="ECO:0007669"/>
    <property type="project" value="UniProtKB-ARBA"/>
</dbReference>
<feature type="region of interest" description="Disordered" evidence="10">
    <location>
        <begin position="532"/>
        <end position="551"/>
    </location>
</feature>
<proteinExistence type="predicted"/>
<dbReference type="AlphaFoldDB" id="A0A9K3KQT2"/>
<feature type="chain" id="PRO_5039908140" evidence="11">
    <location>
        <begin position="20"/>
        <end position="571"/>
    </location>
</feature>
<evidence type="ECO:0000256" key="6">
    <source>
        <dbReference type="ARBA" id="ARBA00022840"/>
    </source>
</evidence>
<evidence type="ECO:0000256" key="5">
    <source>
        <dbReference type="ARBA" id="ARBA00022777"/>
    </source>
</evidence>
<keyword evidence="2" id="KW-0808">Transferase</keyword>
<keyword evidence="8" id="KW-0324">Glycolysis</keyword>
<comment type="function">
    <text evidence="1">Catalyzes the phosphorylation of D-fructose 6-phosphate to fructose 1,6-bisphosphate by ATP, the first committing step of glycolysis.</text>
</comment>
<dbReference type="GO" id="GO:0005524">
    <property type="term" value="F:ATP binding"/>
    <property type="evidence" value="ECO:0007669"/>
    <property type="project" value="UniProtKB-KW"/>
</dbReference>
<dbReference type="FunFam" id="3.40.50.450:FF:000002">
    <property type="entry name" value="ATP-dependent 6-phosphofructokinase"/>
    <property type="match status" value="1"/>
</dbReference>
<dbReference type="InterPro" id="IPR000023">
    <property type="entry name" value="Phosphofructokinase_dom"/>
</dbReference>
<dbReference type="InterPro" id="IPR050929">
    <property type="entry name" value="PFKA"/>
</dbReference>
<dbReference type="Pfam" id="PF00365">
    <property type="entry name" value="PFK"/>
    <property type="match status" value="1"/>
</dbReference>
<gene>
    <name evidence="13" type="ORF">IV203_016138</name>
</gene>
<evidence type="ECO:0000313" key="13">
    <source>
        <dbReference type="EMBL" id="KAG7347433.1"/>
    </source>
</evidence>
<dbReference type="GO" id="GO:0003872">
    <property type="term" value="F:6-phosphofructokinase activity"/>
    <property type="evidence" value="ECO:0007669"/>
    <property type="project" value="UniProtKB-EC"/>
</dbReference>
<dbReference type="Proteomes" id="UP000693970">
    <property type="component" value="Unassembled WGS sequence"/>
</dbReference>
<evidence type="ECO:0000256" key="10">
    <source>
        <dbReference type="SAM" id="MobiDB-lite"/>
    </source>
</evidence>
<keyword evidence="11" id="KW-0732">Signal</keyword>
<evidence type="ECO:0000256" key="9">
    <source>
        <dbReference type="ARBA" id="ARBA00048070"/>
    </source>
</evidence>
<evidence type="ECO:0000256" key="3">
    <source>
        <dbReference type="ARBA" id="ARBA00022723"/>
    </source>
</evidence>
<feature type="domain" description="Phosphofructokinase" evidence="12">
    <location>
        <begin position="176"/>
        <end position="481"/>
    </location>
</feature>
<comment type="caution">
    <text evidence="13">The sequence shown here is derived from an EMBL/GenBank/DDBJ whole genome shotgun (WGS) entry which is preliminary data.</text>
</comment>
<keyword evidence="6" id="KW-0067">ATP-binding</keyword>
<keyword evidence="3" id="KW-0479">Metal-binding</keyword>
<keyword evidence="7" id="KW-0460">Magnesium</keyword>
<comment type="catalytic activity">
    <reaction evidence="9">
        <text>beta-D-fructose 6-phosphate + ATP = beta-D-fructose 1,6-bisphosphate + ADP + H(+)</text>
        <dbReference type="Rhea" id="RHEA:16109"/>
        <dbReference type="ChEBI" id="CHEBI:15378"/>
        <dbReference type="ChEBI" id="CHEBI:30616"/>
        <dbReference type="ChEBI" id="CHEBI:32966"/>
        <dbReference type="ChEBI" id="CHEBI:57634"/>
        <dbReference type="ChEBI" id="CHEBI:456216"/>
        <dbReference type="EC" id="2.7.1.11"/>
    </reaction>
</comment>
<sequence>MNLAIQLLLILSLLDLSRIFCFGFIIGPRIEAGRYPDTFSQLHIGDGSDTQHTSYFQPTNISIQDVYVAHVETLRDRFPSYECREGADGSNGATLNFNERRQRGTNGEQEKECDIDDEYCNLDSHVANLQFQELVGDDEVVLVDTVLKGGMDSVSRAFCRAGPKRHLHFDPSKVNAAILSAGGLCCGVNNVIRELVHSLYYLYGANKVYGIQGGFHGFHDPNCPPILLTTDMVENIHHEGGTILGSSRGGFDIEKIFDFVEKHSINQLFIIGGDGTHRGAYAIHKACMERGVELAVVGIPKTIDNDIDYIDRSFGFQTACEAAQLAIHSAKTEAKCNFPNGIGICKLMGRYSGFLAAFAALGSQDVDLVLVPEVPIILEGPQGILPFLRKRIKEQKYVVVVVAEGAGEEILGVSDVLDAGGNRALPEIGPYLQKVLKEYFSKFGETTTIKYIDPSYTVRTVPANGADSLYCQQLAMDAVHAAMAGFTGFSIGLVNKQNVLIPIPQLVATSPRHLDPLGSTWERILAMTGQPSSISKNAKSTGTPTDASTILPKSSGELIVMESGLPEPSAH</sequence>
<keyword evidence="4" id="KW-0547">Nucleotide-binding</keyword>